<reference evidence="2 3" key="1">
    <citation type="submission" date="2021-01" db="EMBL/GenBank/DDBJ databases">
        <title>Whole genome shotgun sequence of Actinoplanes humidus NBRC 14915.</title>
        <authorList>
            <person name="Komaki H."/>
            <person name="Tamura T."/>
        </authorList>
    </citation>
    <scope>NUCLEOTIDE SEQUENCE [LARGE SCALE GENOMIC DNA]</scope>
    <source>
        <strain evidence="2 3">NBRC 14915</strain>
    </source>
</reference>
<keyword evidence="3" id="KW-1185">Reference proteome</keyword>
<organism evidence="2 3">
    <name type="scientific">Winogradskya humida</name>
    <dbReference type="NCBI Taxonomy" id="113566"/>
    <lineage>
        <taxon>Bacteria</taxon>
        <taxon>Bacillati</taxon>
        <taxon>Actinomycetota</taxon>
        <taxon>Actinomycetes</taxon>
        <taxon>Micromonosporales</taxon>
        <taxon>Micromonosporaceae</taxon>
        <taxon>Winogradskya</taxon>
    </lineage>
</organism>
<dbReference type="Proteomes" id="UP000603200">
    <property type="component" value="Unassembled WGS sequence"/>
</dbReference>
<evidence type="ECO:0000313" key="2">
    <source>
        <dbReference type="EMBL" id="GIE18696.1"/>
    </source>
</evidence>
<dbReference type="PRINTS" id="PR01217">
    <property type="entry name" value="PRICHEXTENSN"/>
</dbReference>
<dbReference type="EMBL" id="BOMN01000022">
    <property type="protein sequence ID" value="GIE18696.1"/>
    <property type="molecule type" value="Genomic_DNA"/>
</dbReference>
<sequence length="164" mass="16721">MTAPNQPARSTSLKVALATGVAFLLLCCGGITAIKAFTGGGNPSSTPQFIAPSLASPPPMESTSSPSPSRSRPSSPSPSSSSSRTKIPPIKKPVPARTAPAPSPSKTTKKPSPKPTTTAPPPAPAVVRPGAFCSPEGATGITRKGTPMICTRKPGEERARWRKA</sequence>
<feature type="compositionally biased region" description="Basic and acidic residues" evidence="1">
    <location>
        <begin position="153"/>
        <end position="164"/>
    </location>
</feature>
<feature type="region of interest" description="Disordered" evidence="1">
    <location>
        <begin position="39"/>
        <end position="164"/>
    </location>
</feature>
<gene>
    <name evidence="2" type="ORF">Ahu01nite_017980</name>
</gene>
<evidence type="ECO:0000256" key="1">
    <source>
        <dbReference type="SAM" id="MobiDB-lite"/>
    </source>
</evidence>
<feature type="compositionally biased region" description="Low complexity" evidence="1">
    <location>
        <begin position="61"/>
        <end position="106"/>
    </location>
</feature>
<protein>
    <submittedName>
        <fullName evidence="2">Uncharacterized protein</fullName>
    </submittedName>
</protein>
<evidence type="ECO:0000313" key="3">
    <source>
        <dbReference type="Proteomes" id="UP000603200"/>
    </source>
</evidence>
<dbReference type="RefSeq" id="WP_203835950.1">
    <property type="nucleotide sequence ID" value="NZ_BAAATV010000003.1"/>
</dbReference>
<proteinExistence type="predicted"/>
<comment type="caution">
    <text evidence="2">The sequence shown here is derived from an EMBL/GenBank/DDBJ whole genome shotgun (WGS) entry which is preliminary data.</text>
</comment>
<name>A0ABQ3ZJC6_9ACTN</name>
<accession>A0ABQ3ZJC6</accession>